<dbReference type="Proteomes" id="UP000045706">
    <property type="component" value="Unassembled WGS sequence"/>
</dbReference>
<evidence type="ECO:0000313" key="2">
    <source>
        <dbReference type="Proteomes" id="UP000045706"/>
    </source>
</evidence>
<name>A0A0G4NP89_VERLO</name>
<dbReference type="AlphaFoldDB" id="A0A0G4NP89"/>
<evidence type="ECO:0000313" key="1">
    <source>
        <dbReference type="EMBL" id="CRK48278.1"/>
    </source>
</evidence>
<protein>
    <submittedName>
        <fullName evidence="1">Uncharacterized protein</fullName>
    </submittedName>
</protein>
<sequence>MQARVTRETGRSCVSISCRPARVLVAKTISHLRMPQPTSSGA</sequence>
<dbReference type="EMBL" id="CVQI01037344">
    <property type="protein sequence ID" value="CRK48278.1"/>
    <property type="molecule type" value="Genomic_DNA"/>
</dbReference>
<reference evidence="2" key="1">
    <citation type="submission" date="2015-05" db="EMBL/GenBank/DDBJ databases">
        <authorList>
            <person name="Fogelqvist Johan"/>
        </authorList>
    </citation>
    <scope>NUCLEOTIDE SEQUENCE [LARGE SCALE GENOMIC DNA]</scope>
</reference>
<proteinExistence type="predicted"/>
<accession>A0A0G4NP89</accession>
<gene>
    <name evidence="1" type="ORF">BN1723_020511</name>
</gene>
<organism evidence="1 2">
    <name type="scientific">Verticillium longisporum</name>
    <name type="common">Verticillium dahliae var. longisporum</name>
    <dbReference type="NCBI Taxonomy" id="100787"/>
    <lineage>
        <taxon>Eukaryota</taxon>
        <taxon>Fungi</taxon>
        <taxon>Dikarya</taxon>
        <taxon>Ascomycota</taxon>
        <taxon>Pezizomycotina</taxon>
        <taxon>Sordariomycetes</taxon>
        <taxon>Hypocreomycetidae</taxon>
        <taxon>Glomerellales</taxon>
        <taxon>Plectosphaerellaceae</taxon>
        <taxon>Verticillium</taxon>
    </lineage>
</organism>